<name>A0ABT8L2C0_9BACT</name>
<accession>A0ABT8L2C0</accession>
<gene>
    <name evidence="2" type="ORF">QQ020_07550</name>
</gene>
<feature type="domain" description="Nucleotide modification associated" evidence="1">
    <location>
        <begin position="3"/>
        <end position="261"/>
    </location>
</feature>
<reference evidence="2" key="1">
    <citation type="submission" date="2023-06" db="EMBL/GenBank/DDBJ databases">
        <title>Genomic of Agaribacillus aureum.</title>
        <authorList>
            <person name="Wang G."/>
        </authorList>
    </citation>
    <scope>NUCLEOTIDE SEQUENCE</scope>
    <source>
        <strain evidence="2">BMA12</strain>
    </source>
</reference>
<protein>
    <recommendedName>
        <fullName evidence="1">Nucleotide modification associated domain-containing protein</fullName>
    </recommendedName>
</protein>
<evidence type="ECO:0000259" key="1">
    <source>
        <dbReference type="Pfam" id="PF18754"/>
    </source>
</evidence>
<comment type="caution">
    <text evidence="2">The sequence shown here is derived from an EMBL/GenBank/DDBJ whole genome shotgun (WGS) entry which is preliminary data.</text>
</comment>
<dbReference type="InterPro" id="IPR041135">
    <property type="entry name" value="Nmad3"/>
</dbReference>
<dbReference type="Pfam" id="PF18754">
    <property type="entry name" value="Nmad3"/>
    <property type="match status" value="1"/>
</dbReference>
<evidence type="ECO:0000313" key="2">
    <source>
        <dbReference type="EMBL" id="MDN5211900.1"/>
    </source>
</evidence>
<dbReference type="RefSeq" id="WP_346757227.1">
    <property type="nucleotide sequence ID" value="NZ_JAUJEB010000001.1"/>
</dbReference>
<evidence type="ECO:0000313" key="3">
    <source>
        <dbReference type="Proteomes" id="UP001172083"/>
    </source>
</evidence>
<dbReference type="EMBL" id="JAUJEB010000001">
    <property type="protein sequence ID" value="MDN5211900.1"/>
    <property type="molecule type" value="Genomic_DNA"/>
</dbReference>
<sequence>MPKIILSRKGFDSSAGGKPSFLWNDKLYSIPVPQAYSEVAYKKLQIDENISYWKIMEDVGITQYSDAHLDPDLRKEVLQRENDPWLPIFGQADSALTHLLNEGVGEGDLFLFFGWFKEIEQLENGNFSHIKGKPDLHVIYGFLEVGEYFDVYEGKEHDNPAVQQHIHHQRKDRYTVPGKNGLFIGSGEPTFFKRKAGLFKFDKKLILTESGESRSNWLLPRCFFKDDGRCKLSHHKEKVGELANDDSYRIKSVARGQEFVAEMDDDIREWVETLKDLVI</sequence>
<keyword evidence="3" id="KW-1185">Reference proteome</keyword>
<dbReference type="Proteomes" id="UP001172083">
    <property type="component" value="Unassembled WGS sequence"/>
</dbReference>
<proteinExistence type="predicted"/>
<organism evidence="2 3">
    <name type="scientific">Agaribacillus aureus</name>
    <dbReference type="NCBI Taxonomy" id="3051825"/>
    <lineage>
        <taxon>Bacteria</taxon>
        <taxon>Pseudomonadati</taxon>
        <taxon>Bacteroidota</taxon>
        <taxon>Cytophagia</taxon>
        <taxon>Cytophagales</taxon>
        <taxon>Splendidivirgaceae</taxon>
        <taxon>Agaribacillus</taxon>
    </lineage>
</organism>